<dbReference type="RefSeq" id="WP_200507009.1">
    <property type="nucleotide sequence ID" value="NZ_JAEHFX010000007.1"/>
</dbReference>
<keyword evidence="3" id="KW-1185">Reference proteome</keyword>
<accession>A0ABS1C451</accession>
<evidence type="ECO:0000313" key="3">
    <source>
        <dbReference type="Proteomes" id="UP000644147"/>
    </source>
</evidence>
<evidence type="ECO:0000256" key="1">
    <source>
        <dbReference type="SAM" id="SignalP"/>
    </source>
</evidence>
<dbReference type="Proteomes" id="UP000644147">
    <property type="component" value="Unassembled WGS sequence"/>
</dbReference>
<feature type="chain" id="PRO_5047525471" description="DUF4488 domain-containing protein" evidence="1">
    <location>
        <begin position="23"/>
        <end position="162"/>
    </location>
</feature>
<gene>
    <name evidence="2" type="ORF">I5M27_14350</name>
</gene>
<comment type="caution">
    <text evidence="2">The sequence shown here is derived from an EMBL/GenBank/DDBJ whole genome shotgun (WGS) entry which is preliminary data.</text>
</comment>
<protein>
    <recommendedName>
        <fullName evidence="4">DUF4488 domain-containing protein</fullName>
    </recommendedName>
</protein>
<dbReference type="EMBL" id="JAEHFX010000007">
    <property type="protein sequence ID" value="MBK0404173.1"/>
    <property type="molecule type" value="Genomic_DNA"/>
</dbReference>
<keyword evidence="1" id="KW-0732">Signal</keyword>
<evidence type="ECO:0008006" key="4">
    <source>
        <dbReference type="Google" id="ProtNLM"/>
    </source>
</evidence>
<evidence type="ECO:0000313" key="2">
    <source>
        <dbReference type="EMBL" id="MBK0404173.1"/>
    </source>
</evidence>
<organism evidence="2 3">
    <name type="scientific">Adhaeribacter terrigena</name>
    <dbReference type="NCBI Taxonomy" id="2793070"/>
    <lineage>
        <taxon>Bacteria</taxon>
        <taxon>Pseudomonadati</taxon>
        <taxon>Bacteroidota</taxon>
        <taxon>Cytophagia</taxon>
        <taxon>Cytophagales</taxon>
        <taxon>Hymenobacteraceae</taxon>
        <taxon>Adhaeribacter</taxon>
    </lineage>
</organism>
<reference evidence="2 3" key="1">
    <citation type="submission" date="2020-12" db="EMBL/GenBank/DDBJ databases">
        <title>Bacterial novel species Adhaeribacter sp. BT258 isolated from soil.</title>
        <authorList>
            <person name="Jung H.-Y."/>
        </authorList>
    </citation>
    <scope>NUCLEOTIDE SEQUENCE [LARGE SCALE GENOMIC DNA]</scope>
    <source>
        <strain evidence="2 3">BT258</strain>
    </source>
</reference>
<proteinExistence type="predicted"/>
<name>A0ABS1C451_9BACT</name>
<sequence length="162" mass="17909">MKKLFTFLFLFAAIFSLKPAMAQSDTSAQNLTEVVKMLNGTWEWTETSFVTRGSKPNVKTPASVGYKITVTFKPDNQALVFRNGKLVGTYAYTVSKPTDYLVISFSDASGNNPAREFLEEGPLTVSANQLYIAGGYNDAGSNQTFKKLAPEKTKKISRKKKN</sequence>
<feature type="signal peptide" evidence="1">
    <location>
        <begin position="1"/>
        <end position="22"/>
    </location>
</feature>